<reference evidence="1" key="1">
    <citation type="journal article" date="2014" name="Int. J. Syst. Evol. Microbiol.">
        <title>Complete genome sequence of Corynebacterium casei LMG S-19264T (=DSM 44701T), isolated from a smear-ripened cheese.</title>
        <authorList>
            <consortium name="US DOE Joint Genome Institute (JGI-PGF)"/>
            <person name="Walter F."/>
            <person name="Albersmeier A."/>
            <person name="Kalinowski J."/>
            <person name="Ruckert C."/>
        </authorList>
    </citation>
    <scope>NUCLEOTIDE SEQUENCE</scope>
    <source>
        <strain evidence="1">VKM B-2555</strain>
    </source>
</reference>
<protein>
    <submittedName>
        <fullName evidence="1">Uncharacterized protein</fullName>
    </submittedName>
</protein>
<organism evidence="1 2">
    <name type="scientific">Methylopila jiangsuensis</name>
    <dbReference type="NCBI Taxonomy" id="586230"/>
    <lineage>
        <taxon>Bacteria</taxon>
        <taxon>Pseudomonadati</taxon>
        <taxon>Pseudomonadota</taxon>
        <taxon>Alphaproteobacteria</taxon>
        <taxon>Hyphomicrobiales</taxon>
        <taxon>Methylopilaceae</taxon>
        <taxon>Methylopila</taxon>
    </lineage>
</organism>
<evidence type="ECO:0000313" key="1">
    <source>
        <dbReference type="EMBL" id="GLK75724.1"/>
    </source>
</evidence>
<evidence type="ECO:0000313" key="2">
    <source>
        <dbReference type="Proteomes" id="UP001143364"/>
    </source>
</evidence>
<sequence>MRQADPERTALLVLQRNLMDPALVATFCEECAAHLNRLRIERNAAIEGYRAELVKLDRQDDRMVQAIKDGFATPKLKEDMHVLLDRRKELRWLLMSTQEAPAPLNPNMALRERQEVASLIRAMSEPDSRAEATGLVRALVERIVITPDPKDGLVIDVHGDLAGIFNVAIAKGRKGAEREIDWRQIRLVVGLPEPRGGATSGTLVEPGGIEPPTS</sequence>
<gene>
    <name evidence="1" type="ORF">GCM10008171_09780</name>
</gene>
<keyword evidence="2" id="KW-1185">Reference proteome</keyword>
<proteinExistence type="predicted"/>
<dbReference type="AlphaFoldDB" id="A0A9W6JH92"/>
<comment type="caution">
    <text evidence="1">The sequence shown here is derived from an EMBL/GenBank/DDBJ whole genome shotgun (WGS) entry which is preliminary data.</text>
</comment>
<accession>A0A9W6JH92</accession>
<dbReference type="Proteomes" id="UP001143364">
    <property type="component" value="Unassembled WGS sequence"/>
</dbReference>
<name>A0A9W6JH92_9HYPH</name>
<reference evidence="1" key="2">
    <citation type="submission" date="2023-01" db="EMBL/GenBank/DDBJ databases">
        <authorList>
            <person name="Sun Q."/>
            <person name="Evtushenko L."/>
        </authorList>
    </citation>
    <scope>NUCLEOTIDE SEQUENCE</scope>
    <source>
        <strain evidence="1">VKM B-2555</strain>
    </source>
</reference>
<dbReference type="EMBL" id="BSFK01000005">
    <property type="protein sequence ID" value="GLK75724.1"/>
    <property type="molecule type" value="Genomic_DNA"/>
</dbReference>